<dbReference type="Gene3D" id="4.10.40.10">
    <property type="match status" value="1"/>
</dbReference>
<dbReference type="EnsemblMetazoa" id="XM_022808354">
    <property type="protein sequence ID" value="XP_022664089"/>
    <property type="gene ID" value="LOC111251620"/>
</dbReference>
<dbReference type="AlphaFoldDB" id="A0A7M7KPN0"/>
<evidence type="ECO:0000313" key="4">
    <source>
        <dbReference type="EnsemblMetazoa" id="XP_022664090"/>
    </source>
</evidence>
<accession>A0A7M7KPN0</accession>
<evidence type="ECO:0000256" key="2">
    <source>
        <dbReference type="ARBA" id="ARBA00022525"/>
    </source>
</evidence>
<dbReference type="GeneID" id="111251620"/>
<organism evidence="4 5">
    <name type="scientific">Varroa destructor</name>
    <name type="common">Honeybee mite</name>
    <dbReference type="NCBI Taxonomy" id="109461"/>
    <lineage>
        <taxon>Eukaryota</taxon>
        <taxon>Metazoa</taxon>
        <taxon>Ecdysozoa</taxon>
        <taxon>Arthropoda</taxon>
        <taxon>Chelicerata</taxon>
        <taxon>Arachnida</taxon>
        <taxon>Acari</taxon>
        <taxon>Parasitiformes</taxon>
        <taxon>Mesostigmata</taxon>
        <taxon>Gamasina</taxon>
        <taxon>Dermanyssoidea</taxon>
        <taxon>Varroidae</taxon>
        <taxon>Varroa</taxon>
    </lineage>
</organism>
<dbReference type="RefSeq" id="XP_022664090.1">
    <property type="nucleotide sequence ID" value="XM_022808355.1"/>
</dbReference>
<dbReference type="RefSeq" id="XP_022664089.1">
    <property type="nucleotide sequence ID" value="XM_022808354.1"/>
</dbReference>
<keyword evidence="3" id="KW-1015">Disulfide bond</keyword>
<reference evidence="4" key="1">
    <citation type="submission" date="2021-01" db="UniProtKB">
        <authorList>
            <consortium name="EnsemblMetazoa"/>
        </authorList>
    </citation>
    <scope>IDENTIFICATION</scope>
</reference>
<dbReference type="CDD" id="cd12960">
    <property type="entry name" value="Spider_toxin"/>
    <property type="match status" value="1"/>
</dbReference>
<proteinExistence type="predicted"/>
<sequence>MWRIGECPLGMMGVSELRVSSRLFLLRRGMERPLLSFEGLIFLLLLLLYQIKPIHSDPAASESGGSGNSMVAQLLAGKSGIEESALREFDEEAYDVCRRYIALHDTERRTGVHLPLQGGNFRESVGGGSLNTARDGIVGDEEDGEATSTGIALSREIRRPPSRARVYAYRGQGEEGDYGVSTEYTKVVSSKKRSCIRRGGSCDARPGDCCYHSSCRCNLWGTNCRCMRMGLLQRWINGRRR</sequence>
<evidence type="ECO:0000256" key="3">
    <source>
        <dbReference type="ARBA" id="ARBA00023157"/>
    </source>
</evidence>
<keyword evidence="2" id="KW-0964">Secreted</keyword>
<dbReference type="OrthoDB" id="6100049at2759"/>
<evidence type="ECO:0000256" key="1">
    <source>
        <dbReference type="ARBA" id="ARBA00004613"/>
    </source>
</evidence>
<dbReference type="InterPro" id="IPR004169">
    <property type="entry name" value="Spidertoxin"/>
</dbReference>
<dbReference type="InParanoid" id="A0A7M7KPN0"/>
<dbReference type="Proteomes" id="UP000594260">
    <property type="component" value="Unplaced"/>
</dbReference>
<dbReference type="GO" id="GO:0005576">
    <property type="term" value="C:extracellular region"/>
    <property type="evidence" value="ECO:0007669"/>
    <property type="project" value="UniProtKB-SubCell"/>
</dbReference>
<comment type="subcellular location">
    <subcellularLocation>
        <location evidence="1">Secreted</location>
    </subcellularLocation>
</comment>
<dbReference type="GO" id="GO:0008200">
    <property type="term" value="F:ion channel inhibitor activity"/>
    <property type="evidence" value="ECO:0007669"/>
    <property type="project" value="InterPro"/>
</dbReference>
<evidence type="ECO:0000313" key="5">
    <source>
        <dbReference type="Proteomes" id="UP000594260"/>
    </source>
</evidence>
<dbReference type="EnsemblMetazoa" id="XM_022808355">
    <property type="protein sequence ID" value="XP_022664090"/>
    <property type="gene ID" value="LOC111251620"/>
</dbReference>
<keyword evidence="5" id="KW-1185">Reference proteome</keyword>
<name>A0A7M7KPN0_VARDE</name>
<protein>
    <submittedName>
        <fullName evidence="4">Uncharacterized protein</fullName>
    </submittedName>
</protein>
<dbReference type="KEGG" id="vde:111251620"/>